<evidence type="ECO:0000313" key="6">
    <source>
        <dbReference type="Proteomes" id="UP000837932"/>
    </source>
</evidence>
<organism evidence="5 6">
    <name type="scientific">Emticicia aquatica</name>
    <dbReference type="NCBI Taxonomy" id="1681835"/>
    <lineage>
        <taxon>Bacteria</taxon>
        <taxon>Pseudomonadati</taxon>
        <taxon>Bacteroidota</taxon>
        <taxon>Cytophagia</taxon>
        <taxon>Cytophagales</taxon>
        <taxon>Leadbetterellaceae</taxon>
        <taxon>Emticicia</taxon>
    </lineage>
</organism>
<dbReference type="SUPFAM" id="SSF49785">
    <property type="entry name" value="Galactose-binding domain-like"/>
    <property type="match status" value="1"/>
</dbReference>
<feature type="chain" id="PRO_5046529952" description="Glutaminase" evidence="1">
    <location>
        <begin position="27"/>
        <end position="815"/>
    </location>
</feature>
<dbReference type="InterPro" id="IPR008928">
    <property type="entry name" value="6-hairpin_glycosidase_sf"/>
</dbReference>
<dbReference type="InterPro" id="IPR032514">
    <property type="entry name" value="GtaA_central"/>
</dbReference>
<keyword evidence="1" id="KW-0732">Signal</keyword>
<keyword evidence="6" id="KW-1185">Reference proteome</keyword>
<dbReference type="PROSITE" id="PS50890">
    <property type="entry name" value="PUA"/>
    <property type="match status" value="1"/>
</dbReference>
<feature type="signal peptide" evidence="1">
    <location>
        <begin position="1"/>
        <end position="26"/>
    </location>
</feature>
<dbReference type="Gene3D" id="2.60.120.260">
    <property type="entry name" value="Galactose-binding domain-like"/>
    <property type="match status" value="1"/>
</dbReference>
<protein>
    <recommendedName>
        <fullName evidence="7">Glutaminase</fullName>
    </recommendedName>
</protein>
<feature type="domain" description="DUF4964" evidence="2">
    <location>
        <begin position="19"/>
        <end position="79"/>
    </location>
</feature>
<feature type="domain" description="Glutaminase A central" evidence="3">
    <location>
        <begin position="470"/>
        <end position="806"/>
    </location>
</feature>
<dbReference type="Proteomes" id="UP000837932">
    <property type="component" value="Unassembled WGS sequence"/>
</dbReference>
<dbReference type="PANTHER" id="PTHR31987:SF1">
    <property type="entry name" value="GLUTAMINASE A"/>
    <property type="match status" value="1"/>
</dbReference>
<dbReference type="Pfam" id="PF16335">
    <property type="entry name" value="GtaA_6_Hairpin"/>
    <property type="match status" value="1"/>
</dbReference>
<evidence type="ECO:0000313" key="5">
    <source>
        <dbReference type="EMBL" id="CAH0996184.1"/>
    </source>
</evidence>
<dbReference type="SUPFAM" id="SSF48208">
    <property type="entry name" value="Six-hairpin glycosidases"/>
    <property type="match status" value="1"/>
</dbReference>
<sequence length="815" mass="91572">MKSYVSIFLLTIFCLNAFSQSTKAPAYPLVTHDPYFSIWSNTDQLNASPTKHWTGNEQALTGFLKVDGTIYQFLGAEGPSFNDILPAGDDVNYQAKYTETAPTDDWIKPTFDDSHWKTAIAPVGNIDGVSKTRWTSRDIWFRRTFTLDKVDFNEPLLKLQHDDDVWVYLNGELIYTARCCAGKYLMLPMSAEMKSKLKKGKNVFAIHVINTGGGALVDVGIVQKSIPAKTQNIVLAEQKSVKINATQTIYEFSCGRKIDINVTFTSPLLITDLDILARPVSYISTKVKANDGKNHAVELSFAASTDIACNVNSQEVSANKYVSKNLSILKAGTTEQAILKKKGDDLRIDWGYMYIAVANDKNISQFVSDNTKPFQVGKNAAKTGKKLSLHTVANMGSIGSQAKEQVIMLGYDDLYSIQYFGKNLLPWWKEDKATTIETLLAKASKEYPSIIEKCQQTNEMIYNDALKSGGADYAALCELAYRQAISAHKLVKSPEGEILFLSKENFSNGSINTVDVTYPSAPLFLAYNPDLLKGMLNGIFYFSESDKWKKPFAAHDLGTYPLANGQTYGEDMPVEECGNMIILAAAICKAEGKTDYAKKHWETIKIWADYLSKEGFDPATQLCTDDFAGHLARNTNLSIKAIVALETFTQLAKQLNATELYNKYEKLTREYVTKWQEMASAGDHFALTFDKKDTWSQKYNLVWDKVLKLNYFPKSVFDKEVKYYLSKQNQFGLPLDSRASYTKSDWIVWTSVLTDNKADFDALLKPIYYYSQNTSSRVPISDWHDTKSGKMVGFQARSVVGGYFMKVLEDKFKEK</sequence>
<dbReference type="RefSeq" id="WP_238806751.1">
    <property type="nucleotide sequence ID" value="NZ_CAKLPY010000002.1"/>
</dbReference>
<evidence type="ECO:0000259" key="4">
    <source>
        <dbReference type="Pfam" id="PF17168"/>
    </source>
</evidence>
<proteinExistence type="predicted"/>
<evidence type="ECO:0000259" key="3">
    <source>
        <dbReference type="Pfam" id="PF16335"/>
    </source>
</evidence>
<feature type="domain" description="Glutaminase A N-terminal" evidence="4">
    <location>
        <begin position="246"/>
        <end position="464"/>
    </location>
</feature>
<dbReference type="InterPro" id="IPR032515">
    <property type="entry name" value="DUF4964"/>
</dbReference>
<evidence type="ECO:0008006" key="7">
    <source>
        <dbReference type="Google" id="ProtNLM"/>
    </source>
</evidence>
<dbReference type="InterPro" id="IPR052743">
    <property type="entry name" value="Glutaminase_GtaA"/>
</dbReference>
<gene>
    <name evidence="5" type="ORF">EMA8858_02314</name>
</gene>
<dbReference type="Pfam" id="PF16334">
    <property type="entry name" value="DUF4964"/>
    <property type="match status" value="1"/>
</dbReference>
<evidence type="ECO:0000259" key="2">
    <source>
        <dbReference type="Pfam" id="PF16334"/>
    </source>
</evidence>
<dbReference type="InterPro" id="IPR033433">
    <property type="entry name" value="GtaA_N"/>
</dbReference>
<dbReference type="Pfam" id="PF17168">
    <property type="entry name" value="DUF5127"/>
    <property type="match status" value="1"/>
</dbReference>
<dbReference type="InterPro" id="IPR008979">
    <property type="entry name" value="Galactose-bd-like_sf"/>
</dbReference>
<evidence type="ECO:0000256" key="1">
    <source>
        <dbReference type="SAM" id="SignalP"/>
    </source>
</evidence>
<dbReference type="PANTHER" id="PTHR31987">
    <property type="entry name" value="GLUTAMINASE A-RELATED"/>
    <property type="match status" value="1"/>
</dbReference>
<accession>A0ABM9AR49</accession>
<comment type="caution">
    <text evidence="5">The sequence shown here is derived from an EMBL/GenBank/DDBJ whole genome shotgun (WGS) entry which is preliminary data.</text>
</comment>
<reference evidence="5" key="1">
    <citation type="submission" date="2021-12" db="EMBL/GenBank/DDBJ databases">
        <authorList>
            <person name="Rodrigo-Torres L."/>
            <person name="Arahal R. D."/>
            <person name="Lucena T."/>
        </authorList>
    </citation>
    <scope>NUCLEOTIDE SEQUENCE</scope>
    <source>
        <strain evidence="5">CECT 8858</strain>
    </source>
</reference>
<name>A0ABM9AR49_9BACT</name>
<dbReference type="EMBL" id="CAKLPY010000002">
    <property type="protein sequence ID" value="CAH0996184.1"/>
    <property type="molecule type" value="Genomic_DNA"/>
</dbReference>